<proteinExistence type="inferred from homology"/>
<protein>
    <recommendedName>
        <fullName evidence="2">Metalloprotease TldD/E C-terminal domain-containing protein</fullName>
    </recommendedName>
</protein>
<feature type="domain" description="Metalloprotease TldD/E C-terminal" evidence="2">
    <location>
        <begin position="7"/>
        <end position="239"/>
    </location>
</feature>
<dbReference type="EMBL" id="BARS01018560">
    <property type="protein sequence ID" value="GAF95843.1"/>
    <property type="molecule type" value="Genomic_DNA"/>
</dbReference>
<accession>X0TQJ8</accession>
<evidence type="ECO:0000256" key="1">
    <source>
        <dbReference type="ARBA" id="ARBA00005836"/>
    </source>
</evidence>
<reference evidence="3" key="1">
    <citation type="journal article" date="2014" name="Front. Microbiol.">
        <title>High frequency of phylogenetically diverse reductive dehalogenase-homologous genes in deep subseafloor sedimentary metagenomes.</title>
        <authorList>
            <person name="Kawai M."/>
            <person name="Futagami T."/>
            <person name="Toyoda A."/>
            <person name="Takaki Y."/>
            <person name="Nishi S."/>
            <person name="Hori S."/>
            <person name="Arai W."/>
            <person name="Tsubouchi T."/>
            <person name="Morono Y."/>
            <person name="Uchiyama I."/>
            <person name="Ito T."/>
            <person name="Fujiyama A."/>
            <person name="Inagaki F."/>
            <person name="Takami H."/>
        </authorList>
    </citation>
    <scope>NUCLEOTIDE SEQUENCE</scope>
    <source>
        <strain evidence="3">Expedition CK06-06</strain>
    </source>
</reference>
<organism evidence="3">
    <name type="scientific">marine sediment metagenome</name>
    <dbReference type="NCBI Taxonomy" id="412755"/>
    <lineage>
        <taxon>unclassified sequences</taxon>
        <taxon>metagenomes</taxon>
        <taxon>ecological metagenomes</taxon>
    </lineage>
</organism>
<name>X0TQJ8_9ZZZZ</name>
<sequence>AVLPPAGEIPVVLAPGHSGVLVHEAVGHLLEADFNRKKTSIFWDKMGKKVGNSQVTIYDDPTIPHFRGSYNIDDEGTIPKKTLLIEKGKMAGLLQDRLSARLMQRPLTGHGRRQDYTCIPIPRMSNTYIDKGKYSPEEIIKSVEKGFYAHKFQGGEVEDSGKFTFSVSSGYLIENGKLTAPVKQATLIGTNIKILKNIEMIGSDIKFGLQTGACGKEGQAVPVIDGCPTIKIAEMTVGGQK</sequence>
<evidence type="ECO:0000313" key="3">
    <source>
        <dbReference type="EMBL" id="GAF95843.1"/>
    </source>
</evidence>
<dbReference type="Pfam" id="PF19289">
    <property type="entry name" value="PmbA_TldD_3rd"/>
    <property type="match status" value="1"/>
</dbReference>
<feature type="non-terminal residue" evidence="3">
    <location>
        <position position="1"/>
    </location>
</feature>
<gene>
    <name evidence="3" type="ORF">S01H1_30192</name>
</gene>
<dbReference type="SUPFAM" id="SSF111283">
    <property type="entry name" value="Putative modulator of DNA gyrase, PmbA/TldD"/>
    <property type="match status" value="1"/>
</dbReference>
<dbReference type="InterPro" id="IPR036059">
    <property type="entry name" value="TldD/PmbA_sf"/>
</dbReference>
<dbReference type="AlphaFoldDB" id="X0TQJ8"/>
<comment type="caution">
    <text evidence="3">The sequence shown here is derived from an EMBL/GenBank/DDBJ whole genome shotgun (WGS) entry which is preliminary data.</text>
</comment>
<comment type="similarity">
    <text evidence="1">Belongs to the peptidase U62 family.</text>
</comment>
<dbReference type="GO" id="GO:0008237">
    <property type="term" value="F:metallopeptidase activity"/>
    <property type="evidence" value="ECO:0007669"/>
    <property type="project" value="InterPro"/>
</dbReference>
<dbReference type="PANTHER" id="PTHR30624">
    <property type="entry name" value="UNCHARACTERIZED PROTEIN TLDD AND PMBA"/>
    <property type="match status" value="1"/>
</dbReference>
<dbReference type="InterPro" id="IPR045569">
    <property type="entry name" value="Metalloprtase-TldD/E_C"/>
</dbReference>
<evidence type="ECO:0000259" key="2">
    <source>
        <dbReference type="Pfam" id="PF19289"/>
    </source>
</evidence>
<dbReference type="InterPro" id="IPR051463">
    <property type="entry name" value="Peptidase_U62_metallo"/>
</dbReference>
<dbReference type="GO" id="GO:0005829">
    <property type="term" value="C:cytosol"/>
    <property type="evidence" value="ECO:0007669"/>
    <property type="project" value="TreeGrafter"/>
</dbReference>
<dbReference type="GO" id="GO:0006508">
    <property type="term" value="P:proteolysis"/>
    <property type="evidence" value="ECO:0007669"/>
    <property type="project" value="InterPro"/>
</dbReference>
<dbReference type="PANTHER" id="PTHR30624:SF4">
    <property type="entry name" value="METALLOPROTEASE TLDD"/>
    <property type="match status" value="1"/>
</dbReference>